<gene>
    <name evidence="2" type="ORF">POPTR_011G142500</name>
</gene>
<organism evidence="2 3">
    <name type="scientific">Populus trichocarpa</name>
    <name type="common">Western balsam poplar</name>
    <name type="synonym">Populus balsamifera subsp. trichocarpa</name>
    <dbReference type="NCBI Taxonomy" id="3694"/>
    <lineage>
        <taxon>Eukaryota</taxon>
        <taxon>Viridiplantae</taxon>
        <taxon>Streptophyta</taxon>
        <taxon>Embryophyta</taxon>
        <taxon>Tracheophyta</taxon>
        <taxon>Spermatophyta</taxon>
        <taxon>Magnoliopsida</taxon>
        <taxon>eudicotyledons</taxon>
        <taxon>Gunneridae</taxon>
        <taxon>Pentapetalae</taxon>
        <taxon>rosids</taxon>
        <taxon>fabids</taxon>
        <taxon>Malpighiales</taxon>
        <taxon>Salicaceae</taxon>
        <taxon>Saliceae</taxon>
        <taxon>Populus</taxon>
    </lineage>
</organism>
<dbReference type="InParanoid" id="A0A2K1YK74"/>
<dbReference type="InterPro" id="IPR045040">
    <property type="entry name" value="PORR_fam"/>
</dbReference>
<dbReference type="Pfam" id="PF11955">
    <property type="entry name" value="PORR"/>
    <property type="match status" value="2"/>
</dbReference>
<keyword evidence="3" id="KW-1185">Reference proteome</keyword>
<dbReference type="PANTHER" id="PTHR31476:SF11">
    <property type="entry name" value="UBIQUITIN CARBOXYL-TERMINAL HYDROLASE FAMILY PROTEIN"/>
    <property type="match status" value="1"/>
</dbReference>
<dbReference type="Proteomes" id="UP000006729">
    <property type="component" value="Chromosome 11"/>
</dbReference>
<dbReference type="GO" id="GO:0003723">
    <property type="term" value="F:RNA binding"/>
    <property type="evidence" value="ECO:0007669"/>
    <property type="project" value="InterPro"/>
</dbReference>
<evidence type="ECO:0000313" key="2">
    <source>
        <dbReference type="EMBL" id="PNT13435.1"/>
    </source>
</evidence>
<dbReference type="STRING" id="3694.A0A2K1YK74"/>
<name>A0A2K1YK74_POPTR</name>
<sequence>MDLQKKPFLILKLKSIIQSQKHQSVFLRDLEKEVGFLQKWNFMSVIEKYPSIFRVVGGNSRTPPFVTFTEKAEKIAREEAEAKELMEPILVKNLRKMLMLSVDCRVPLEKIESIENELGLPQDFKNSLIPKLRLEGVPAINPTKKKARISKDGNFLGPNFERWQRMEFPSPYLNARRFEVADPKASKRVVAVPHELKRMTSAQLDAFHSEFMWPSRLLYVFLEDAYDGSNLIEKCPLHLFHDKFVALSGRAPIDSCSARIFKTLYLNCVLPISTTIAIAFETCEDYALIVSLSHGRVELLEEYRLGAHN</sequence>
<feature type="domain" description="PORR" evidence="1">
    <location>
        <begin position="160"/>
        <end position="249"/>
    </location>
</feature>
<dbReference type="InterPro" id="IPR021099">
    <property type="entry name" value="PORR_domain"/>
</dbReference>
<dbReference type="EMBL" id="CM009300">
    <property type="protein sequence ID" value="PNT13435.1"/>
    <property type="molecule type" value="Genomic_DNA"/>
</dbReference>
<evidence type="ECO:0000259" key="1">
    <source>
        <dbReference type="Pfam" id="PF11955"/>
    </source>
</evidence>
<evidence type="ECO:0000313" key="3">
    <source>
        <dbReference type="Proteomes" id="UP000006729"/>
    </source>
</evidence>
<dbReference type="PANTHER" id="PTHR31476">
    <property type="entry name" value="PROTEIN WHAT'S THIS FACTOR 1 HOMOLOG, CHLOROPLASTIC"/>
    <property type="match status" value="1"/>
</dbReference>
<accession>A0A2K1YK74</accession>
<protein>
    <recommendedName>
        <fullName evidence="1">PORR domain-containing protein</fullName>
    </recommendedName>
</protein>
<reference evidence="2 3" key="1">
    <citation type="journal article" date="2006" name="Science">
        <title>The genome of black cottonwood, Populus trichocarpa (Torr. &amp; Gray).</title>
        <authorList>
            <person name="Tuskan G.A."/>
            <person name="Difazio S."/>
            <person name="Jansson S."/>
            <person name="Bohlmann J."/>
            <person name="Grigoriev I."/>
            <person name="Hellsten U."/>
            <person name="Putnam N."/>
            <person name="Ralph S."/>
            <person name="Rombauts S."/>
            <person name="Salamov A."/>
            <person name="Schein J."/>
            <person name="Sterck L."/>
            <person name="Aerts A."/>
            <person name="Bhalerao R.R."/>
            <person name="Bhalerao R.P."/>
            <person name="Blaudez D."/>
            <person name="Boerjan W."/>
            <person name="Brun A."/>
            <person name="Brunner A."/>
            <person name="Busov V."/>
            <person name="Campbell M."/>
            <person name="Carlson J."/>
            <person name="Chalot M."/>
            <person name="Chapman J."/>
            <person name="Chen G.L."/>
            <person name="Cooper D."/>
            <person name="Coutinho P.M."/>
            <person name="Couturier J."/>
            <person name="Covert S."/>
            <person name="Cronk Q."/>
            <person name="Cunningham R."/>
            <person name="Davis J."/>
            <person name="Degroeve S."/>
            <person name="Dejardin A."/>
            <person name="Depamphilis C."/>
            <person name="Detter J."/>
            <person name="Dirks B."/>
            <person name="Dubchak I."/>
            <person name="Duplessis S."/>
            <person name="Ehlting J."/>
            <person name="Ellis B."/>
            <person name="Gendler K."/>
            <person name="Goodstein D."/>
            <person name="Gribskov M."/>
            <person name="Grimwood J."/>
            <person name="Groover A."/>
            <person name="Gunter L."/>
            <person name="Hamberger B."/>
            <person name="Heinze B."/>
            <person name="Helariutta Y."/>
            <person name="Henrissat B."/>
            <person name="Holligan D."/>
            <person name="Holt R."/>
            <person name="Huang W."/>
            <person name="Islam-Faridi N."/>
            <person name="Jones S."/>
            <person name="Jones-Rhoades M."/>
            <person name="Jorgensen R."/>
            <person name="Joshi C."/>
            <person name="Kangasjarvi J."/>
            <person name="Karlsson J."/>
            <person name="Kelleher C."/>
            <person name="Kirkpatrick R."/>
            <person name="Kirst M."/>
            <person name="Kohler A."/>
            <person name="Kalluri U."/>
            <person name="Larimer F."/>
            <person name="Leebens-Mack J."/>
            <person name="Leple J.C."/>
            <person name="Locascio P."/>
            <person name="Lou Y."/>
            <person name="Lucas S."/>
            <person name="Martin F."/>
            <person name="Montanini B."/>
            <person name="Napoli C."/>
            <person name="Nelson D.R."/>
            <person name="Nelson C."/>
            <person name="Nieminen K."/>
            <person name="Nilsson O."/>
            <person name="Pereda V."/>
            <person name="Peter G."/>
            <person name="Philippe R."/>
            <person name="Pilate G."/>
            <person name="Poliakov A."/>
            <person name="Razumovskaya J."/>
            <person name="Richardson P."/>
            <person name="Rinaldi C."/>
            <person name="Ritland K."/>
            <person name="Rouze P."/>
            <person name="Ryaboy D."/>
            <person name="Schmutz J."/>
            <person name="Schrader J."/>
            <person name="Segerman B."/>
            <person name="Shin H."/>
            <person name="Siddiqui A."/>
            <person name="Sterky F."/>
            <person name="Terry A."/>
            <person name="Tsai C.J."/>
            <person name="Uberbacher E."/>
            <person name="Unneberg P."/>
            <person name="Vahala J."/>
            <person name="Wall K."/>
            <person name="Wessler S."/>
            <person name="Yang G."/>
            <person name="Yin T."/>
            <person name="Douglas C."/>
            <person name="Marra M."/>
            <person name="Sandberg G."/>
            <person name="Van de Peer Y."/>
            <person name="Rokhsar D."/>
        </authorList>
    </citation>
    <scope>NUCLEOTIDE SEQUENCE [LARGE SCALE GENOMIC DNA]</scope>
    <source>
        <strain evidence="3">cv. Nisqually</strain>
    </source>
</reference>
<proteinExistence type="predicted"/>
<feature type="domain" description="PORR" evidence="1">
    <location>
        <begin position="2"/>
        <end position="132"/>
    </location>
</feature>
<dbReference type="AlphaFoldDB" id="A0A2K1YK74"/>